<dbReference type="EMBL" id="BSVB01000001">
    <property type="protein sequence ID" value="GMA96479.1"/>
    <property type="molecule type" value="Genomic_DNA"/>
</dbReference>
<feature type="transmembrane region" description="Helical" evidence="1">
    <location>
        <begin position="70"/>
        <end position="90"/>
    </location>
</feature>
<keyword evidence="3" id="KW-1185">Reference proteome</keyword>
<reference evidence="3" key="1">
    <citation type="journal article" date="2019" name="Int. J. Syst. Evol. Microbiol.">
        <title>The Global Catalogue of Microorganisms (GCM) 10K type strain sequencing project: providing services to taxonomists for standard genome sequencing and annotation.</title>
        <authorList>
            <consortium name="The Broad Institute Genomics Platform"/>
            <consortium name="The Broad Institute Genome Sequencing Center for Infectious Disease"/>
            <person name="Wu L."/>
            <person name="Ma J."/>
        </authorList>
    </citation>
    <scope>NUCLEOTIDE SEQUENCE [LARGE SCALE GENOMIC DNA]</scope>
    <source>
        <strain evidence="3">NBRC 108894</strain>
    </source>
</reference>
<keyword evidence="1" id="KW-1133">Transmembrane helix</keyword>
<evidence type="ECO:0008006" key="4">
    <source>
        <dbReference type="Google" id="ProtNLM"/>
    </source>
</evidence>
<keyword evidence="1" id="KW-0812">Transmembrane</keyword>
<feature type="transmembrane region" description="Helical" evidence="1">
    <location>
        <begin position="44"/>
        <end position="63"/>
    </location>
</feature>
<keyword evidence="1" id="KW-0472">Membrane</keyword>
<comment type="caution">
    <text evidence="2">The sequence shown here is derived from an EMBL/GenBank/DDBJ whole genome shotgun (WGS) entry which is preliminary data.</text>
</comment>
<feature type="transmembrane region" description="Helical" evidence="1">
    <location>
        <begin position="19"/>
        <end position="38"/>
    </location>
</feature>
<proteinExistence type="predicted"/>
<protein>
    <recommendedName>
        <fullName evidence="4">MFS transporter</fullName>
    </recommendedName>
</protein>
<evidence type="ECO:0000313" key="3">
    <source>
        <dbReference type="Proteomes" id="UP001157034"/>
    </source>
</evidence>
<dbReference type="Proteomes" id="UP001157034">
    <property type="component" value="Unassembled WGS sequence"/>
</dbReference>
<accession>A0ABQ6K7V7</accession>
<sequence length="205" mass="21575">MADSLDAVHTRAERLARGWLVGAFATGVAAVSHTLAGGYRPDPLGLGAALLFAGMLGTLAIGRRPSLARLVVAVTGSQLAFHLLFTFLGVSPAASATPSMPGMHMDMTPAIPGMPAMHDHLGHLTDPWMWLAHVVAGALTVLFLRRAETAVWGMLRRLVVRVLRPAVAAPTARPAAAPVFRVRVLRPVARVAAPPLRGPPLLPSH</sequence>
<organism evidence="2 3">
    <name type="scientific">Pseudolysinimonas kribbensis</name>
    <dbReference type="NCBI Taxonomy" id="433641"/>
    <lineage>
        <taxon>Bacteria</taxon>
        <taxon>Bacillati</taxon>
        <taxon>Actinomycetota</taxon>
        <taxon>Actinomycetes</taxon>
        <taxon>Micrococcales</taxon>
        <taxon>Microbacteriaceae</taxon>
        <taxon>Pseudolysinimonas</taxon>
    </lineage>
</organism>
<gene>
    <name evidence="2" type="ORF">GCM10025881_33030</name>
</gene>
<name>A0ABQ6K7V7_9MICO</name>
<evidence type="ECO:0000313" key="2">
    <source>
        <dbReference type="EMBL" id="GMA96479.1"/>
    </source>
</evidence>
<feature type="transmembrane region" description="Helical" evidence="1">
    <location>
        <begin position="128"/>
        <end position="147"/>
    </location>
</feature>
<evidence type="ECO:0000256" key="1">
    <source>
        <dbReference type="SAM" id="Phobius"/>
    </source>
</evidence>